<name>A0AAU7VSC3_9MICO</name>
<organism evidence="1">
    <name type="scientific">Microbacterium sp. A8/3-1</name>
    <dbReference type="NCBI Taxonomy" id="3160749"/>
    <lineage>
        <taxon>Bacteria</taxon>
        <taxon>Bacillati</taxon>
        <taxon>Actinomycetota</taxon>
        <taxon>Actinomycetes</taxon>
        <taxon>Micrococcales</taxon>
        <taxon>Microbacteriaceae</taxon>
        <taxon>Microbacterium</taxon>
    </lineage>
</organism>
<evidence type="ECO:0000313" key="1">
    <source>
        <dbReference type="EMBL" id="XBX76956.1"/>
    </source>
</evidence>
<dbReference type="AlphaFoldDB" id="A0AAU7VSC3"/>
<gene>
    <name evidence="1" type="ORF">ABS642_13650</name>
</gene>
<protein>
    <submittedName>
        <fullName evidence="1">Uncharacterized protein</fullName>
    </submittedName>
</protein>
<dbReference type="RefSeq" id="WP_350350527.1">
    <property type="nucleotide sequence ID" value="NZ_CP158357.1"/>
</dbReference>
<dbReference type="EMBL" id="CP158357">
    <property type="protein sequence ID" value="XBX76956.1"/>
    <property type="molecule type" value="Genomic_DNA"/>
</dbReference>
<proteinExistence type="predicted"/>
<sequence length="129" mass="14192">MFPVRKQGQARVEAEAGLPLLLIPETYSDPVGVGEMRLEPDGVAQLTDFPVGDVDVVDNCIDWDSAKPFTGTAEWSADRKLNITITSEDGSVVIGPYHPKFSDIVWYRFGMSLCDDDRVVWYSAAPATP</sequence>
<reference evidence="1" key="1">
    <citation type="submission" date="2024-06" db="EMBL/GenBank/DDBJ databases">
        <title>Draft genome sequence of Microbacterium sp. strain A8/3-1, isolated from Oxytropis tragacanthoides Fisch. ex DC. Root nodules in the Altai region of Russia.</title>
        <authorList>
            <person name="Sazanova A."/>
            <person name="Guro P."/>
            <person name="Kuznetsova I."/>
            <person name="Belimov A."/>
            <person name="Safronova V."/>
        </authorList>
    </citation>
    <scope>NUCLEOTIDE SEQUENCE</scope>
    <source>
        <strain evidence="1">A8/3-1</strain>
    </source>
</reference>
<accession>A0AAU7VSC3</accession>